<protein>
    <submittedName>
        <fullName evidence="5">Beta-lactamase/transpeptidase-like protein</fullName>
    </submittedName>
</protein>
<dbReference type="InterPro" id="IPR058664">
    <property type="entry name" value="ARB_00930-like_C"/>
</dbReference>
<dbReference type="Proteomes" id="UP000777438">
    <property type="component" value="Unassembled WGS sequence"/>
</dbReference>
<feature type="domain" description="Beta-lactamase-like ARB-00930-like C-terminal" evidence="4">
    <location>
        <begin position="418"/>
        <end position="580"/>
    </location>
</feature>
<sequence>MLRKTLIAATLPGLALASFDCRPPGPIVPRPTDIASHPAFALASSELNKALQLATSREIEAGWPVDDTSFSVGIISWDQPDKAVPVWEYHYLAPNTVNGTKEVTRDSQYLIGSVSKVISDYILLRSGLSLDDPITKYIPALKNNSSVIDWDTITLRHLASGLAGIPQYYGGFEFYFLKEYYESLGFPQLEDDDYEPCGVIGLNEPCSEQQLFEALLDIYPVAKPASRPFYSTISFHIFIRAIQEATGKNYTQLVKELVTERLAMSSTLESPGSDARAVIPPVENFWGKTYSYYSAGAGLVSTLSDLSVFFHGILDRSILDTETDVLAWLKPSSSTGSPYALVGMPWEIYRTQTLTPRHPHTIDLYAKGGAAQGYRSQVAVIDEYGVAIVLLTAGSPKAANFIYNAVLETLVPAIDEAARDQGLVYTGTFVDNPSKSDAAITVTISQDVNSTILAGLEYNGTDMMASYREIFYRNIGKTLDMLPTVARIYPLDIITNSTTKQGNGYEKKVLREEWRIDWDLVTNTATKLPGAGVSMNECLYWVAGDWTYYGNESLDRLVFVRDALTREVLGVDIPILRSGFLGKAKLL</sequence>
<organism evidence="5 6">
    <name type="scientific">Thelonectria olida</name>
    <dbReference type="NCBI Taxonomy" id="1576542"/>
    <lineage>
        <taxon>Eukaryota</taxon>
        <taxon>Fungi</taxon>
        <taxon>Dikarya</taxon>
        <taxon>Ascomycota</taxon>
        <taxon>Pezizomycotina</taxon>
        <taxon>Sordariomycetes</taxon>
        <taxon>Hypocreomycetidae</taxon>
        <taxon>Hypocreales</taxon>
        <taxon>Nectriaceae</taxon>
        <taxon>Thelonectria</taxon>
    </lineage>
</organism>
<comment type="caution">
    <text evidence="5">The sequence shown here is derived from an EMBL/GenBank/DDBJ whole genome shotgun (WGS) entry which is preliminary data.</text>
</comment>
<dbReference type="PANTHER" id="PTHR22935:SF95">
    <property type="entry name" value="BETA-LACTAMASE-LIKE 1-RELATED"/>
    <property type="match status" value="1"/>
</dbReference>
<evidence type="ECO:0000256" key="1">
    <source>
        <dbReference type="ARBA" id="ARBA00038473"/>
    </source>
</evidence>
<feature type="chain" id="PRO_5040208618" evidence="2">
    <location>
        <begin position="18"/>
        <end position="587"/>
    </location>
</feature>
<evidence type="ECO:0000256" key="2">
    <source>
        <dbReference type="SAM" id="SignalP"/>
    </source>
</evidence>
<evidence type="ECO:0000259" key="4">
    <source>
        <dbReference type="Pfam" id="PF26335"/>
    </source>
</evidence>
<keyword evidence="6" id="KW-1185">Reference proteome</keyword>
<dbReference type="PANTHER" id="PTHR22935">
    <property type="entry name" value="PENICILLIN-BINDING PROTEIN"/>
    <property type="match status" value="1"/>
</dbReference>
<evidence type="ECO:0000259" key="3">
    <source>
        <dbReference type="Pfam" id="PF00144"/>
    </source>
</evidence>
<dbReference type="Pfam" id="PF00144">
    <property type="entry name" value="Beta-lactamase"/>
    <property type="match status" value="1"/>
</dbReference>
<proteinExistence type="inferred from homology"/>
<evidence type="ECO:0000313" key="6">
    <source>
        <dbReference type="Proteomes" id="UP000777438"/>
    </source>
</evidence>
<dbReference type="SUPFAM" id="SSF56601">
    <property type="entry name" value="beta-lactamase/transpeptidase-like"/>
    <property type="match status" value="1"/>
</dbReference>
<feature type="domain" description="Beta-lactamase-related" evidence="3">
    <location>
        <begin position="95"/>
        <end position="406"/>
    </location>
</feature>
<dbReference type="InterPro" id="IPR012338">
    <property type="entry name" value="Beta-lactam/transpept-like"/>
</dbReference>
<feature type="signal peptide" evidence="2">
    <location>
        <begin position="1"/>
        <end position="17"/>
    </location>
</feature>
<keyword evidence="2" id="KW-0732">Signal</keyword>
<dbReference type="InterPro" id="IPR001466">
    <property type="entry name" value="Beta-lactam-related"/>
</dbReference>
<dbReference type="OrthoDB" id="10250282at2759"/>
<dbReference type="InterPro" id="IPR051478">
    <property type="entry name" value="Beta-lactamase-like_AB/R"/>
</dbReference>
<comment type="similarity">
    <text evidence="1">Belongs to the beta-lactamase family.</text>
</comment>
<dbReference type="EMBL" id="JAGPYM010000095">
    <property type="protein sequence ID" value="KAH6867612.1"/>
    <property type="molecule type" value="Genomic_DNA"/>
</dbReference>
<accession>A0A9P8VPD9</accession>
<name>A0A9P8VPD9_9HYPO</name>
<gene>
    <name evidence="5" type="ORF">B0T10DRAFT_597057</name>
</gene>
<dbReference type="AlphaFoldDB" id="A0A9P8VPD9"/>
<reference evidence="5 6" key="1">
    <citation type="journal article" date="2021" name="Nat. Commun.">
        <title>Genetic determinants of endophytism in the Arabidopsis root mycobiome.</title>
        <authorList>
            <person name="Mesny F."/>
            <person name="Miyauchi S."/>
            <person name="Thiergart T."/>
            <person name="Pickel B."/>
            <person name="Atanasova L."/>
            <person name="Karlsson M."/>
            <person name="Huettel B."/>
            <person name="Barry K.W."/>
            <person name="Haridas S."/>
            <person name="Chen C."/>
            <person name="Bauer D."/>
            <person name="Andreopoulos W."/>
            <person name="Pangilinan J."/>
            <person name="LaButti K."/>
            <person name="Riley R."/>
            <person name="Lipzen A."/>
            <person name="Clum A."/>
            <person name="Drula E."/>
            <person name="Henrissat B."/>
            <person name="Kohler A."/>
            <person name="Grigoriev I.V."/>
            <person name="Martin F.M."/>
            <person name="Hacquard S."/>
        </authorList>
    </citation>
    <scope>NUCLEOTIDE SEQUENCE [LARGE SCALE GENOMIC DNA]</scope>
    <source>
        <strain evidence="5 6">MPI-CAGE-CH-0241</strain>
    </source>
</reference>
<dbReference type="Pfam" id="PF26335">
    <property type="entry name" value="ARB_00930_C"/>
    <property type="match status" value="1"/>
</dbReference>
<dbReference type="Gene3D" id="3.40.710.10">
    <property type="entry name" value="DD-peptidase/beta-lactamase superfamily"/>
    <property type="match status" value="1"/>
</dbReference>
<evidence type="ECO:0000313" key="5">
    <source>
        <dbReference type="EMBL" id="KAH6867612.1"/>
    </source>
</evidence>